<sequence>MVDSLFSMLLGLLSFVWLLICPLDALRGLSTLVYQRHPYLEPHSFLHWQMAGTTVCGLRSLLRPESIPSLSTPPSTDTNTIPIAFHSFFAIVPESFLKEP</sequence>
<accession>A0A3N4K2X9</accession>
<proteinExistence type="predicted"/>
<evidence type="ECO:0000313" key="2">
    <source>
        <dbReference type="Proteomes" id="UP000276215"/>
    </source>
</evidence>
<reference evidence="1 2" key="1">
    <citation type="journal article" date="2018" name="Nat. Ecol. Evol.">
        <title>Pezizomycetes genomes reveal the molecular basis of ectomycorrhizal truffle lifestyle.</title>
        <authorList>
            <person name="Murat C."/>
            <person name="Payen T."/>
            <person name="Noel B."/>
            <person name="Kuo A."/>
            <person name="Morin E."/>
            <person name="Chen J."/>
            <person name="Kohler A."/>
            <person name="Krizsan K."/>
            <person name="Balestrini R."/>
            <person name="Da Silva C."/>
            <person name="Montanini B."/>
            <person name="Hainaut M."/>
            <person name="Levati E."/>
            <person name="Barry K.W."/>
            <person name="Belfiori B."/>
            <person name="Cichocki N."/>
            <person name="Clum A."/>
            <person name="Dockter R.B."/>
            <person name="Fauchery L."/>
            <person name="Guy J."/>
            <person name="Iotti M."/>
            <person name="Le Tacon F."/>
            <person name="Lindquist E.A."/>
            <person name="Lipzen A."/>
            <person name="Malagnac F."/>
            <person name="Mello A."/>
            <person name="Molinier V."/>
            <person name="Miyauchi S."/>
            <person name="Poulain J."/>
            <person name="Riccioni C."/>
            <person name="Rubini A."/>
            <person name="Sitrit Y."/>
            <person name="Splivallo R."/>
            <person name="Traeger S."/>
            <person name="Wang M."/>
            <person name="Zifcakova L."/>
            <person name="Wipf D."/>
            <person name="Zambonelli A."/>
            <person name="Paolocci F."/>
            <person name="Nowrousian M."/>
            <person name="Ottonello S."/>
            <person name="Baldrian P."/>
            <person name="Spatafora J.W."/>
            <person name="Henrissat B."/>
            <person name="Nagy L.G."/>
            <person name="Aury J.M."/>
            <person name="Wincker P."/>
            <person name="Grigoriev I.V."/>
            <person name="Bonfante P."/>
            <person name="Martin F.M."/>
        </authorList>
    </citation>
    <scope>NUCLEOTIDE SEQUENCE [LARGE SCALE GENOMIC DNA]</scope>
    <source>
        <strain evidence="1 2">120613-1</strain>
    </source>
</reference>
<keyword evidence="2" id="KW-1185">Reference proteome</keyword>
<dbReference type="AlphaFoldDB" id="A0A3N4K2X9"/>
<evidence type="ECO:0000313" key="1">
    <source>
        <dbReference type="EMBL" id="RPB03552.1"/>
    </source>
</evidence>
<name>A0A3N4K2X9_9PEZI</name>
<gene>
    <name evidence="1" type="ORF">L873DRAFT_173514</name>
</gene>
<organism evidence="1 2">
    <name type="scientific">Choiromyces venosus 120613-1</name>
    <dbReference type="NCBI Taxonomy" id="1336337"/>
    <lineage>
        <taxon>Eukaryota</taxon>
        <taxon>Fungi</taxon>
        <taxon>Dikarya</taxon>
        <taxon>Ascomycota</taxon>
        <taxon>Pezizomycotina</taxon>
        <taxon>Pezizomycetes</taxon>
        <taxon>Pezizales</taxon>
        <taxon>Tuberaceae</taxon>
        <taxon>Choiromyces</taxon>
    </lineage>
</organism>
<dbReference type="EMBL" id="ML120362">
    <property type="protein sequence ID" value="RPB03552.1"/>
    <property type="molecule type" value="Genomic_DNA"/>
</dbReference>
<protein>
    <submittedName>
        <fullName evidence="1">Uncharacterized protein</fullName>
    </submittedName>
</protein>
<dbReference type="Proteomes" id="UP000276215">
    <property type="component" value="Unassembled WGS sequence"/>
</dbReference>